<evidence type="ECO:0000259" key="1">
    <source>
        <dbReference type="Pfam" id="PF01243"/>
    </source>
</evidence>
<dbReference type="RefSeq" id="WP_210029590.1">
    <property type="nucleotide sequence ID" value="NZ_JAGINU010000001.1"/>
</dbReference>
<dbReference type="EMBL" id="JAGINU010000001">
    <property type="protein sequence ID" value="MBP2368453.1"/>
    <property type="molecule type" value="Genomic_DNA"/>
</dbReference>
<sequence>MSTEHRYTPPEASRVTELPEWLAGYLDGSGLLAKTQAVRISTVDTEGWPHATLLSAGDMVALPPDRLRLLTYPRSTTTANLTRDGRLALTLSVEGGMGEVRLRARRLDPPPTVDLAMFEAITESVRFHRAPYADVTTGVTFTVHDPETVLQRWERQIGALRATP</sequence>
<dbReference type="Pfam" id="PF01243">
    <property type="entry name" value="PNPOx_N"/>
    <property type="match status" value="1"/>
</dbReference>
<feature type="domain" description="Pyridoxamine 5'-phosphate oxidase N-terminal" evidence="1">
    <location>
        <begin position="31"/>
        <end position="103"/>
    </location>
</feature>
<reference evidence="2 3" key="1">
    <citation type="submission" date="2021-03" db="EMBL/GenBank/DDBJ databases">
        <title>Sequencing the genomes of 1000 actinobacteria strains.</title>
        <authorList>
            <person name="Klenk H.-P."/>
        </authorList>
    </citation>
    <scope>NUCLEOTIDE SEQUENCE [LARGE SCALE GENOMIC DNA]</scope>
    <source>
        <strain evidence="2 3">DSM 45256</strain>
    </source>
</reference>
<proteinExistence type="predicted"/>
<dbReference type="Proteomes" id="UP001519295">
    <property type="component" value="Unassembled WGS sequence"/>
</dbReference>
<dbReference type="Gene3D" id="2.30.110.10">
    <property type="entry name" value="Electron Transport, Fmn-binding Protein, Chain A"/>
    <property type="match status" value="1"/>
</dbReference>
<name>A0ABS4VXJ0_9PSEU</name>
<dbReference type="SUPFAM" id="SSF50475">
    <property type="entry name" value="FMN-binding split barrel"/>
    <property type="match status" value="1"/>
</dbReference>
<accession>A0ABS4VXJ0</accession>
<evidence type="ECO:0000313" key="2">
    <source>
        <dbReference type="EMBL" id="MBP2368453.1"/>
    </source>
</evidence>
<protein>
    <recommendedName>
        <fullName evidence="1">Pyridoxamine 5'-phosphate oxidase N-terminal domain-containing protein</fullName>
    </recommendedName>
</protein>
<comment type="caution">
    <text evidence="2">The sequence shown here is derived from an EMBL/GenBank/DDBJ whole genome shotgun (WGS) entry which is preliminary data.</text>
</comment>
<gene>
    <name evidence="2" type="ORF">JOF36_004149</name>
</gene>
<dbReference type="InterPro" id="IPR012349">
    <property type="entry name" value="Split_barrel_FMN-bd"/>
</dbReference>
<evidence type="ECO:0000313" key="3">
    <source>
        <dbReference type="Proteomes" id="UP001519295"/>
    </source>
</evidence>
<dbReference type="InterPro" id="IPR011576">
    <property type="entry name" value="Pyridox_Oxase_N"/>
</dbReference>
<organism evidence="2 3">
    <name type="scientific">Pseudonocardia parietis</name>
    <dbReference type="NCBI Taxonomy" id="570936"/>
    <lineage>
        <taxon>Bacteria</taxon>
        <taxon>Bacillati</taxon>
        <taxon>Actinomycetota</taxon>
        <taxon>Actinomycetes</taxon>
        <taxon>Pseudonocardiales</taxon>
        <taxon>Pseudonocardiaceae</taxon>
        <taxon>Pseudonocardia</taxon>
    </lineage>
</organism>
<keyword evidence="3" id="KW-1185">Reference proteome</keyword>